<sequence length="95" mass="11581">MSKELITFLEYEYRVQPGQYFQFDYSFTEDYLIRNVIIDQDDVFTKLLTIYPINETRDFVMYMEQNQEGSLYRTNYPLKLKENSDVYEAILPNFN</sequence>
<accession>A0A2I1MSG9</accession>
<dbReference type="OrthoDB" id="2135001at2"/>
<proteinExistence type="predicted"/>
<protein>
    <submittedName>
        <fullName evidence="1">Uncharacterized protein</fullName>
    </submittedName>
</protein>
<evidence type="ECO:0000313" key="1">
    <source>
        <dbReference type="EMBL" id="PKZ23051.1"/>
    </source>
</evidence>
<evidence type="ECO:0000313" key="2">
    <source>
        <dbReference type="Proteomes" id="UP000234239"/>
    </source>
</evidence>
<dbReference type="Proteomes" id="UP000234239">
    <property type="component" value="Unassembled WGS sequence"/>
</dbReference>
<comment type="caution">
    <text evidence="1">The sequence shown here is derived from an EMBL/GenBank/DDBJ whole genome shotgun (WGS) entry which is preliminary data.</text>
</comment>
<name>A0A2I1MSG9_9LACT</name>
<dbReference type="EMBL" id="PKGY01000001">
    <property type="protein sequence ID" value="PKZ23051.1"/>
    <property type="molecule type" value="Genomic_DNA"/>
</dbReference>
<dbReference type="AlphaFoldDB" id="A0A2I1MSG9"/>
<dbReference type="RefSeq" id="WP_070486541.1">
    <property type="nucleotide sequence ID" value="NZ_CAJHKM010000003.1"/>
</dbReference>
<reference evidence="1 2" key="1">
    <citation type="submission" date="2017-12" db="EMBL/GenBank/DDBJ databases">
        <title>Phylogenetic diversity of female urinary microbiome.</title>
        <authorList>
            <person name="Thomas-White K."/>
            <person name="Wolfe A.J."/>
        </authorList>
    </citation>
    <scope>NUCLEOTIDE SEQUENCE [LARGE SCALE GENOMIC DNA]</scope>
    <source>
        <strain evidence="1 2">UMB0139</strain>
    </source>
</reference>
<organism evidence="1 2">
    <name type="scientific">Aerococcus sanguinicola</name>
    <dbReference type="NCBI Taxonomy" id="119206"/>
    <lineage>
        <taxon>Bacteria</taxon>
        <taxon>Bacillati</taxon>
        <taxon>Bacillota</taxon>
        <taxon>Bacilli</taxon>
        <taxon>Lactobacillales</taxon>
        <taxon>Aerococcaceae</taxon>
        <taxon>Aerococcus</taxon>
    </lineage>
</organism>
<gene>
    <name evidence="1" type="ORF">CYJ28_00405</name>
</gene>